<evidence type="ECO:0000313" key="2">
    <source>
        <dbReference type="Proteomes" id="UP000318582"/>
    </source>
</evidence>
<gene>
    <name evidence="1" type="ORF">PhCBS80983_g05543</name>
</gene>
<dbReference type="CDD" id="cd10229">
    <property type="entry name" value="ASKHA_NBD_HSP70_HSPA12"/>
    <property type="match status" value="1"/>
</dbReference>
<reference evidence="1 2" key="1">
    <citation type="journal article" date="2019" name="Sci. Rep.">
        <title>Comparative genomics of chytrid fungi reveal insights into the obligate biotrophic and pathogenic lifestyle of Synchytrium endobioticum.</title>
        <authorList>
            <person name="van de Vossenberg B.T.L.H."/>
            <person name="Warris S."/>
            <person name="Nguyen H.D.T."/>
            <person name="van Gent-Pelzer M.P.E."/>
            <person name="Joly D.L."/>
            <person name="van de Geest H.C."/>
            <person name="Bonants P.J.M."/>
            <person name="Smith D.S."/>
            <person name="Levesque C.A."/>
            <person name="van der Lee T.A.J."/>
        </authorList>
    </citation>
    <scope>NUCLEOTIDE SEQUENCE [LARGE SCALE GENOMIC DNA]</scope>
    <source>
        <strain evidence="1 2">CBS 809.83</strain>
    </source>
</reference>
<comment type="caution">
    <text evidence="1">The sequence shown here is derived from an EMBL/GenBank/DDBJ whole genome shotgun (WGS) entry which is preliminary data.</text>
</comment>
<dbReference type="Gene3D" id="3.30.420.40">
    <property type="match status" value="2"/>
</dbReference>
<dbReference type="STRING" id="109895.A0A507DWC5"/>
<dbReference type="PANTHER" id="PTHR14187">
    <property type="entry name" value="ALPHA KINASE/ELONGATION FACTOR 2 KINASE"/>
    <property type="match status" value="1"/>
</dbReference>
<protein>
    <submittedName>
        <fullName evidence="1">Uncharacterized protein</fullName>
    </submittedName>
</protein>
<keyword evidence="2" id="KW-1185">Reference proteome</keyword>
<dbReference type="InterPro" id="IPR043129">
    <property type="entry name" value="ATPase_NBD"/>
</dbReference>
<dbReference type="SUPFAM" id="SSF53067">
    <property type="entry name" value="Actin-like ATPase domain"/>
    <property type="match status" value="2"/>
</dbReference>
<organism evidence="1 2">
    <name type="scientific">Powellomyces hirtus</name>
    <dbReference type="NCBI Taxonomy" id="109895"/>
    <lineage>
        <taxon>Eukaryota</taxon>
        <taxon>Fungi</taxon>
        <taxon>Fungi incertae sedis</taxon>
        <taxon>Chytridiomycota</taxon>
        <taxon>Chytridiomycota incertae sedis</taxon>
        <taxon>Chytridiomycetes</taxon>
        <taxon>Spizellomycetales</taxon>
        <taxon>Powellomycetaceae</taxon>
        <taxon>Powellomyces</taxon>
    </lineage>
</organism>
<dbReference type="Gene3D" id="3.90.640.10">
    <property type="entry name" value="Actin, Chain A, domain 4"/>
    <property type="match status" value="1"/>
</dbReference>
<dbReference type="Proteomes" id="UP000318582">
    <property type="component" value="Unassembled WGS sequence"/>
</dbReference>
<dbReference type="EMBL" id="QEAQ01000123">
    <property type="protein sequence ID" value="TPX55170.1"/>
    <property type="molecule type" value="Genomic_DNA"/>
</dbReference>
<dbReference type="AlphaFoldDB" id="A0A507DWC5"/>
<name>A0A507DWC5_9FUNG</name>
<dbReference type="PANTHER" id="PTHR14187:SF5">
    <property type="entry name" value="HEAT SHOCK 70 KDA PROTEIN 12A"/>
    <property type="match status" value="1"/>
</dbReference>
<proteinExistence type="predicted"/>
<evidence type="ECO:0000313" key="1">
    <source>
        <dbReference type="EMBL" id="TPX55170.1"/>
    </source>
</evidence>
<accession>A0A507DWC5</accession>
<sequence length="575" mass="64282">MSTSTQSTAARHRSLLTASGHRVVVGIDFGASHSGFAYAHVSDPGRIECLYEWEDQPVPYCKNYSALWYNIDEKKSEGWGYTAVRKEMDHIRDGPSAYRLLTLLKFFIEPTAAEHATVTLPHGVDALEVVADYLSQLYKVLLERLQRNFGESLQGEDLHFCLTVPAIWSEQAKQTMRQVAVKAGLISPAEINMPRLTLVLEPEAAAIFCCKRFSEAQLRSGDTFMVVDAGGGTVDIVAEKWTSGINNQRLTELARGDGDWCGSTFVDSRFLEWLGNKVGQTALSQLKEEKGRDFMQVLTSWESTKRQFKGEESFRDKQYIPFSIPGSLYNLMSDESMQKLQNEQDGVDDDVYITLDDMKSFFDPIVDKTLDLIQTQLDRCPGNRCNKLFVVGGFSASPYLTRRIQERFSGSFDNLVFPREPGAAVVQGAVLHGLNPDSIQGRCSRFTYGLLLSRPESGFMIGKTQRSNQRDIFLHTEENRQYVEYFQPAIVANQVVQTSVTVSVYATAAAYKSETSFSDVAGRFDVGFLAVDDVPLTGDRSITVHFYFGLTELTVIARVNGTGVEKRIAVNFATR</sequence>